<geneLocation type="plasmid" evidence="2 3">
    <name>unnamed1</name>
</geneLocation>
<keyword evidence="2" id="KW-0614">Plasmid</keyword>
<accession>A0ABY7LXW3</accession>
<keyword evidence="3" id="KW-1185">Reference proteome</keyword>
<proteinExistence type="predicted"/>
<evidence type="ECO:0000256" key="1">
    <source>
        <dbReference type="SAM" id="SignalP"/>
    </source>
</evidence>
<dbReference type="Gene3D" id="2.60.40.1120">
    <property type="entry name" value="Carboxypeptidase-like, regulatory domain"/>
    <property type="match status" value="1"/>
</dbReference>
<sequence length="135" mass="14252">MLLRSTTLLLATLLLTSPAHAQRIALLVPKMESNGLPNTQQEFLLLGTVLTEADEPLSGATLMIAGTRQVVATDADGAFVLPVNLTAGPVQLVCAYAGREEQIVTISTKNQNNLRILLASKPAPVLPATGVVREL</sequence>
<reference evidence="2 3" key="1">
    <citation type="submission" date="2022-12" db="EMBL/GenBank/DDBJ databases">
        <title>Hymenobacter canadensis sp. nov. isolated from lake water of the Cambridge Bay, Canada.</title>
        <authorList>
            <person name="Kim W.H."/>
            <person name="Lee Y.M."/>
        </authorList>
    </citation>
    <scope>NUCLEOTIDE SEQUENCE [LARGE SCALE GENOMIC DNA]</scope>
    <source>
        <strain evidence="2 3">PAMC 29467</strain>
        <plasmid evidence="2 3">unnamed1</plasmid>
    </source>
</reference>
<gene>
    <name evidence="2" type="ORF">O3303_19670</name>
</gene>
<organism evidence="2 3">
    <name type="scientific">Hymenobacter canadensis</name>
    <dbReference type="NCBI Taxonomy" id="2999067"/>
    <lineage>
        <taxon>Bacteria</taxon>
        <taxon>Pseudomonadati</taxon>
        <taxon>Bacteroidota</taxon>
        <taxon>Cytophagia</taxon>
        <taxon>Cytophagales</taxon>
        <taxon>Hymenobacteraceae</taxon>
        <taxon>Hymenobacter</taxon>
    </lineage>
</organism>
<feature type="chain" id="PRO_5046330041" evidence="1">
    <location>
        <begin position="22"/>
        <end position="135"/>
    </location>
</feature>
<keyword evidence="1" id="KW-0732">Signal</keyword>
<feature type="signal peptide" evidence="1">
    <location>
        <begin position="1"/>
        <end position="21"/>
    </location>
</feature>
<evidence type="ECO:0000313" key="2">
    <source>
        <dbReference type="EMBL" id="WBA44110.1"/>
    </source>
</evidence>
<dbReference type="RefSeq" id="WP_269562142.1">
    <property type="nucleotide sequence ID" value="NZ_CP114768.1"/>
</dbReference>
<dbReference type="Pfam" id="PF13715">
    <property type="entry name" value="CarbopepD_reg_2"/>
    <property type="match status" value="1"/>
</dbReference>
<protein>
    <submittedName>
        <fullName evidence="2">Carboxypeptidase-like regulatory domain-containing protein</fullName>
    </submittedName>
</protein>
<dbReference type="InterPro" id="IPR008969">
    <property type="entry name" value="CarboxyPept-like_regulatory"/>
</dbReference>
<evidence type="ECO:0000313" key="3">
    <source>
        <dbReference type="Proteomes" id="UP001211005"/>
    </source>
</evidence>
<dbReference type="Proteomes" id="UP001211005">
    <property type="component" value="Plasmid unnamed1"/>
</dbReference>
<name>A0ABY7LXW3_9BACT</name>
<dbReference type="EMBL" id="CP114768">
    <property type="protein sequence ID" value="WBA44110.1"/>
    <property type="molecule type" value="Genomic_DNA"/>
</dbReference>
<dbReference type="SUPFAM" id="SSF49464">
    <property type="entry name" value="Carboxypeptidase regulatory domain-like"/>
    <property type="match status" value="1"/>
</dbReference>